<dbReference type="Proteomes" id="UP000288805">
    <property type="component" value="Unassembled WGS sequence"/>
</dbReference>
<organism evidence="2 3">
    <name type="scientific">Vitis vinifera</name>
    <name type="common">Grape</name>
    <dbReference type="NCBI Taxonomy" id="29760"/>
    <lineage>
        <taxon>Eukaryota</taxon>
        <taxon>Viridiplantae</taxon>
        <taxon>Streptophyta</taxon>
        <taxon>Embryophyta</taxon>
        <taxon>Tracheophyta</taxon>
        <taxon>Spermatophyta</taxon>
        <taxon>Magnoliopsida</taxon>
        <taxon>eudicotyledons</taxon>
        <taxon>Gunneridae</taxon>
        <taxon>Pentapetalae</taxon>
        <taxon>rosids</taxon>
        <taxon>Vitales</taxon>
        <taxon>Vitaceae</taxon>
        <taxon>Viteae</taxon>
        <taxon>Vitis</taxon>
    </lineage>
</organism>
<accession>A0A438C7C0</accession>
<comment type="caution">
    <text evidence="2">The sequence shown here is derived from an EMBL/GenBank/DDBJ whole genome shotgun (WGS) entry which is preliminary data.</text>
</comment>
<proteinExistence type="predicted"/>
<evidence type="ECO:0000256" key="1">
    <source>
        <dbReference type="SAM" id="MobiDB-lite"/>
    </source>
</evidence>
<evidence type="ECO:0000313" key="2">
    <source>
        <dbReference type="EMBL" id="RVW19157.1"/>
    </source>
</evidence>
<dbReference type="EMBL" id="QGNW01002501">
    <property type="protein sequence ID" value="RVW19157.1"/>
    <property type="molecule type" value="Genomic_DNA"/>
</dbReference>
<feature type="compositionally biased region" description="Basic residues" evidence="1">
    <location>
        <begin position="102"/>
        <end position="117"/>
    </location>
</feature>
<sequence length="117" mass="13477">MVNWSRHWATSSTGLSFGKDLQGIREGDEDLEVTSIKVAYKGHHNSRSQILNQSTFGGAHRTLMTYEINLVKKQQEGEEKKKKSIALKVTTKEEEEMEEKNKVKKLKKKNKVKKMKT</sequence>
<feature type="region of interest" description="Disordered" evidence="1">
    <location>
        <begin position="90"/>
        <end position="117"/>
    </location>
</feature>
<evidence type="ECO:0000313" key="3">
    <source>
        <dbReference type="Proteomes" id="UP000288805"/>
    </source>
</evidence>
<protein>
    <submittedName>
        <fullName evidence="2">Uncharacterized protein</fullName>
    </submittedName>
</protein>
<dbReference type="AlphaFoldDB" id="A0A438C7C0"/>
<reference evidence="2 3" key="1">
    <citation type="journal article" date="2018" name="PLoS Genet.">
        <title>Population sequencing reveals clonal diversity and ancestral inbreeding in the grapevine cultivar Chardonnay.</title>
        <authorList>
            <person name="Roach M.J."/>
            <person name="Johnson D.L."/>
            <person name="Bohlmann J."/>
            <person name="van Vuuren H.J."/>
            <person name="Jones S.J."/>
            <person name="Pretorius I.S."/>
            <person name="Schmidt S.A."/>
            <person name="Borneman A.R."/>
        </authorList>
    </citation>
    <scope>NUCLEOTIDE SEQUENCE [LARGE SCALE GENOMIC DNA]</scope>
    <source>
        <strain evidence="3">cv. Chardonnay</strain>
        <tissue evidence="2">Leaf</tissue>
    </source>
</reference>
<name>A0A438C7C0_VITVI</name>
<gene>
    <name evidence="2" type="ORF">CK203_093902</name>
</gene>